<organism evidence="1 2">
    <name type="scientific">Solirubrobacter pauli</name>
    <dbReference type="NCBI Taxonomy" id="166793"/>
    <lineage>
        <taxon>Bacteria</taxon>
        <taxon>Bacillati</taxon>
        <taxon>Actinomycetota</taxon>
        <taxon>Thermoleophilia</taxon>
        <taxon>Solirubrobacterales</taxon>
        <taxon>Solirubrobacteraceae</taxon>
        <taxon>Solirubrobacter</taxon>
    </lineage>
</organism>
<evidence type="ECO:0000313" key="2">
    <source>
        <dbReference type="Proteomes" id="UP000278962"/>
    </source>
</evidence>
<gene>
    <name evidence="1" type="ORF">C8N24_0265</name>
</gene>
<reference evidence="1 2" key="1">
    <citation type="submission" date="2018-10" db="EMBL/GenBank/DDBJ databases">
        <title>Genomic Encyclopedia of Archaeal and Bacterial Type Strains, Phase II (KMG-II): from individual species to whole genera.</title>
        <authorList>
            <person name="Goeker M."/>
        </authorList>
    </citation>
    <scope>NUCLEOTIDE SEQUENCE [LARGE SCALE GENOMIC DNA]</scope>
    <source>
        <strain evidence="1 2">DSM 14954</strain>
    </source>
</reference>
<comment type="caution">
    <text evidence="1">The sequence shown here is derived from an EMBL/GenBank/DDBJ whole genome shotgun (WGS) entry which is preliminary data.</text>
</comment>
<accession>A0A660L5Z1</accession>
<dbReference type="Proteomes" id="UP000278962">
    <property type="component" value="Unassembled WGS sequence"/>
</dbReference>
<protein>
    <submittedName>
        <fullName evidence="1">Uncharacterized protein</fullName>
    </submittedName>
</protein>
<sequence>MRAERVVSYFLNLKCEIAASDQVTKPSSAPARLRSQFGGEITLLLRTLLGDLSYGAGIPSQRAKLLLLVVVRGAANYVSVQVPCRLMHSTVELFLAYPSGPSSVLGDVPSGWSSYTEPAAHTERVHDALPE</sequence>
<dbReference type="EMBL" id="RBIL01000001">
    <property type="protein sequence ID" value="RKQ90462.1"/>
    <property type="molecule type" value="Genomic_DNA"/>
</dbReference>
<proteinExistence type="predicted"/>
<evidence type="ECO:0000313" key="1">
    <source>
        <dbReference type="EMBL" id="RKQ90462.1"/>
    </source>
</evidence>
<keyword evidence="2" id="KW-1185">Reference proteome</keyword>
<name>A0A660L5Z1_9ACTN</name>
<dbReference type="RefSeq" id="WP_121247099.1">
    <property type="nucleotide sequence ID" value="NZ_RBIL01000001.1"/>
</dbReference>
<dbReference type="AlphaFoldDB" id="A0A660L5Z1"/>